<evidence type="ECO:0000313" key="2">
    <source>
        <dbReference type="EMBL" id="SFR38487.1"/>
    </source>
</evidence>
<gene>
    <name evidence="2" type="ORF">SAMN04488002_1057</name>
</gene>
<proteinExistence type="predicted"/>
<sequence>MSGARYAQRKSGNRAQAHSKGAPVHVTTRMPLNYLTMLLLVTGACLALKCL</sequence>
<feature type="region of interest" description="Disordered" evidence="1">
    <location>
        <begin position="1"/>
        <end position="22"/>
    </location>
</feature>
<name>A0A1I6G8U3_9RHOB</name>
<dbReference type="STRING" id="670154.SAMN04488002_1057"/>
<keyword evidence="3" id="KW-1185">Reference proteome</keyword>
<dbReference type="AlphaFoldDB" id="A0A1I6G8U3"/>
<dbReference type="EMBL" id="FOYO01000001">
    <property type="protein sequence ID" value="SFR38487.1"/>
    <property type="molecule type" value="Genomic_DNA"/>
</dbReference>
<evidence type="ECO:0000313" key="3">
    <source>
        <dbReference type="Proteomes" id="UP000199658"/>
    </source>
</evidence>
<evidence type="ECO:0000256" key="1">
    <source>
        <dbReference type="SAM" id="MobiDB-lite"/>
    </source>
</evidence>
<protein>
    <submittedName>
        <fullName evidence="2">Uncharacterized protein</fullName>
    </submittedName>
</protein>
<reference evidence="3" key="1">
    <citation type="submission" date="2016-10" db="EMBL/GenBank/DDBJ databases">
        <authorList>
            <person name="Varghese N."/>
            <person name="Submissions S."/>
        </authorList>
    </citation>
    <scope>NUCLEOTIDE SEQUENCE [LARGE SCALE GENOMIC DNA]</scope>
    <source>
        <strain evidence="3">DSM 26921</strain>
    </source>
</reference>
<accession>A0A1I6G8U3</accession>
<dbReference type="Proteomes" id="UP000199658">
    <property type="component" value="Unassembled WGS sequence"/>
</dbReference>
<organism evidence="2 3">
    <name type="scientific">Litoreibacter janthinus</name>
    <dbReference type="NCBI Taxonomy" id="670154"/>
    <lineage>
        <taxon>Bacteria</taxon>
        <taxon>Pseudomonadati</taxon>
        <taxon>Pseudomonadota</taxon>
        <taxon>Alphaproteobacteria</taxon>
        <taxon>Rhodobacterales</taxon>
        <taxon>Roseobacteraceae</taxon>
        <taxon>Litoreibacter</taxon>
    </lineage>
</organism>